<organism evidence="1 2">
    <name type="scientific">Gossypium lobatum</name>
    <dbReference type="NCBI Taxonomy" id="34289"/>
    <lineage>
        <taxon>Eukaryota</taxon>
        <taxon>Viridiplantae</taxon>
        <taxon>Streptophyta</taxon>
        <taxon>Embryophyta</taxon>
        <taxon>Tracheophyta</taxon>
        <taxon>Spermatophyta</taxon>
        <taxon>Magnoliopsida</taxon>
        <taxon>eudicotyledons</taxon>
        <taxon>Gunneridae</taxon>
        <taxon>Pentapetalae</taxon>
        <taxon>rosids</taxon>
        <taxon>malvids</taxon>
        <taxon>Malvales</taxon>
        <taxon>Malvaceae</taxon>
        <taxon>Malvoideae</taxon>
        <taxon>Gossypium</taxon>
    </lineage>
</organism>
<name>A0A7J8MBW1_9ROSI</name>
<comment type="caution">
    <text evidence="1">The sequence shown here is derived from an EMBL/GenBank/DDBJ whole genome shotgun (WGS) entry which is preliminary data.</text>
</comment>
<accession>A0A7J8MBW1</accession>
<dbReference type="EMBL" id="JABEZX010000008">
    <property type="protein sequence ID" value="MBA0562227.1"/>
    <property type="molecule type" value="Genomic_DNA"/>
</dbReference>
<dbReference type="AlphaFoldDB" id="A0A7J8MBW1"/>
<proteinExistence type="predicted"/>
<sequence>MEDSIASLSLNDVEEEFIHLGVESSNSETSYANCFVGTFLTSSVVHFQTMRSTLANVRHPIGGVSISDLENGRFLFRFYFEVNVDQGSCMAKIRSKCGFQNGIDIDSNKKRGGLSMGWKNDCKLLRKVKGRLLGIFYILLMISHKSLGYSGQWFTWEKGGTKSNNIREWLDHGVANDEWWNLFLNYKDTCESEVNNLWATSLGSIPTILKKLQKLNALNPTNEVSGNIIDAKLAICLEADKEELYWEQRA</sequence>
<reference evidence="1 2" key="1">
    <citation type="journal article" date="2019" name="Genome Biol. Evol.">
        <title>Insights into the evolution of the New World diploid cottons (Gossypium, subgenus Houzingenia) based on genome sequencing.</title>
        <authorList>
            <person name="Grover C.E."/>
            <person name="Arick M.A. 2nd"/>
            <person name="Thrash A."/>
            <person name="Conover J.L."/>
            <person name="Sanders W.S."/>
            <person name="Peterson D.G."/>
            <person name="Frelichowski J.E."/>
            <person name="Scheffler J.A."/>
            <person name="Scheffler B.E."/>
            <person name="Wendel J.F."/>
        </authorList>
    </citation>
    <scope>NUCLEOTIDE SEQUENCE [LARGE SCALE GENOMIC DNA]</scope>
    <source>
        <strain evidence="1">157</strain>
        <tissue evidence="1">Leaf</tissue>
    </source>
</reference>
<protein>
    <submittedName>
        <fullName evidence="1">Uncharacterized protein</fullName>
    </submittedName>
</protein>
<gene>
    <name evidence="1" type="ORF">Golob_007289</name>
</gene>
<evidence type="ECO:0000313" key="1">
    <source>
        <dbReference type="EMBL" id="MBA0562227.1"/>
    </source>
</evidence>
<dbReference type="Proteomes" id="UP000593572">
    <property type="component" value="Unassembled WGS sequence"/>
</dbReference>
<evidence type="ECO:0000313" key="2">
    <source>
        <dbReference type="Proteomes" id="UP000593572"/>
    </source>
</evidence>
<keyword evidence="2" id="KW-1185">Reference proteome</keyword>